<dbReference type="PANTHER" id="PTHR24123">
    <property type="entry name" value="ANKYRIN REPEAT-CONTAINING"/>
    <property type="match status" value="1"/>
</dbReference>
<dbReference type="Pfam" id="PF00023">
    <property type="entry name" value="Ank"/>
    <property type="match status" value="2"/>
</dbReference>
<dbReference type="SUPFAM" id="SSF48403">
    <property type="entry name" value="Ankyrin repeat"/>
    <property type="match status" value="2"/>
</dbReference>
<keyword evidence="1" id="KW-0677">Repeat</keyword>
<feature type="repeat" description="ANK" evidence="3">
    <location>
        <begin position="60"/>
        <end position="92"/>
    </location>
</feature>
<dbReference type="PROSITE" id="PS50088">
    <property type="entry name" value="ANK_REPEAT"/>
    <property type="match status" value="6"/>
</dbReference>
<dbReference type="SMART" id="SM00248">
    <property type="entry name" value="ANK"/>
    <property type="match status" value="11"/>
</dbReference>
<accession>A0A9W8ZAT2</accession>
<gene>
    <name evidence="5" type="ORF">N0V91_007436</name>
</gene>
<dbReference type="InterPro" id="IPR051165">
    <property type="entry name" value="Multifunctional_ANK_Repeat"/>
</dbReference>
<keyword evidence="6" id="KW-1185">Reference proteome</keyword>
<dbReference type="Pfam" id="PF12796">
    <property type="entry name" value="Ank_2"/>
    <property type="match status" value="2"/>
</dbReference>
<dbReference type="PROSITE" id="PS50297">
    <property type="entry name" value="ANK_REP_REGION"/>
    <property type="match status" value="6"/>
</dbReference>
<protein>
    <recommendedName>
        <fullName evidence="7">Ankyrin</fullName>
    </recommendedName>
</protein>
<feature type="region of interest" description="Disordered" evidence="4">
    <location>
        <begin position="856"/>
        <end position="903"/>
    </location>
</feature>
<evidence type="ECO:0000313" key="5">
    <source>
        <dbReference type="EMBL" id="KAJ4402075.1"/>
    </source>
</evidence>
<proteinExistence type="predicted"/>
<feature type="repeat" description="ANK" evidence="3">
    <location>
        <begin position="261"/>
        <end position="293"/>
    </location>
</feature>
<dbReference type="PANTHER" id="PTHR24123:SF33">
    <property type="entry name" value="PROTEIN HOS4"/>
    <property type="match status" value="1"/>
</dbReference>
<dbReference type="AlphaFoldDB" id="A0A9W8ZAT2"/>
<evidence type="ECO:0000313" key="6">
    <source>
        <dbReference type="Proteomes" id="UP001140510"/>
    </source>
</evidence>
<dbReference type="InterPro" id="IPR002110">
    <property type="entry name" value="Ankyrin_rpt"/>
</dbReference>
<evidence type="ECO:0000256" key="4">
    <source>
        <dbReference type="SAM" id="MobiDB-lite"/>
    </source>
</evidence>
<feature type="region of interest" description="Disordered" evidence="4">
    <location>
        <begin position="704"/>
        <end position="727"/>
    </location>
</feature>
<dbReference type="Proteomes" id="UP001140510">
    <property type="component" value="Unassembled WGS sequence"/>
</dbReference>
<feature type="repeat" description="ANK" evidence="3">
    <location>
        <begin position="369"/>
        <end position="401"/>
    </location>
</feature>
<keyword evidence="2 3" id="KW-0040">ANK repeat</keyword>
<comment type="caution">
    <text evidence="5">The sequence shown here is derived from an EMBL/GenBank/DDBJ whole genome shotgun (WGS) entry which is preliminary data.</text>
</comment>
<feature type="region of interest" description="Disordered" evidence="4">
    <location>
        <begin position="602"/>
        <end position="662"/>
    </location>
</feature>
<feature type="repeat" description="ANK" evidence="3">
    <location>
        <begin position="334"/>
        <end position="368"/>
    </location>
</feature>
<feature type="region of interest" description="Disordered" evidence="4">
    <location>
        <begin position="803"/>
        <end position="825"/>
    </location>
</feature>
<evidence type="ECO:0000256" key="3">
    <source>
        <dbReference type="PROSITE-ProRule" id="PRU00023"/>
    </source>
</evidence>
<organism evidence="5 6">
    <name type="scientific">Didymella pomorum</name>
    <dbReference type="NCBI Taxonomy" id="749634"/>
    <lineage>
        <taxon>Eukaryota</taxon>
        <taxon>Fungi</taxon>
        <taxon>Dikarya</taxon>
        <taxon>Ascomycota</taxon>
        <taxon>Pezizomycotina</taxon>
        <taxon>Dothideomycetes</taxon>
        <taxon>Pleosporomycetidae</taxon>
        <taxon>Pleosporales</taxon>
        <taxon>Pleosporineae</taxon>
        <taxon>Didymellaceae</taxon>
        <taxon>Didymella</taxon>
    </lineage>
</organism>
<feature type="compositionally biased region" description="Polar residues" evidence="4">
    <location>
        <begin position="626"/>
        <end position="640"/>
    </location>
</feature>
<dbReference type="OrthoDB" id="195446at2759"/>
<evidence type="ECO:0000256" key="2">
    <source>
        <dbReference type="ARBA" id="ARBA00023043"/>
    </source>
</evidence>
<dbReference type="PRINTS" id="PR01415">
    <property type="entry name" value="ANKYRIN"/>
</dbReference>
<reference evidence="5" key="1">
    <citation type="submission" date="2022-10" db="EMBL/GenBank/DDBJ databases">
        <title>Tapping the CABI collections for fungal endophytes: first genome assemblies for Collariella, Neodidymelliopsis, Ascochyta clinopodiicola, Didymella pomorum, Didymosphaeria variabile, Neocosmospora piperis and Neocucurbitaria cava.</title>
        <authorList>
            <person name="Hill R."/>
        </authorList>
    </citation>
    <scope>NUCLEOTIDE SEQUENCE</scope>
    <source>
        <strain evidence="5">IMI 355091</strain>
    </source>
</reference>
<feature type="repeat" description="ANK" evidence="3">
    <location>
        <begin position="128"/>
        <end position="161"/>
    </location>
</feature>
<evidence type="ECO:0008006" key="7">
    <source>
        <dbReference type="Google" id="ProtNLM"/>
    </source>
</evidence>
<evidence type="ECO:0000256" key="1">
    <source>
        <dbReference type="ARBA" id="ARBA00022737"/>
    </source>
</evidence>
<sequence>MEVTRCRFGNTSRQAAPIGYEEFVPQKDWMPIYHAVYHDREGALHHYLHAGVSPDDVEGSGIPLLAVAAACGHFEIARILLEAGAQVNAVSKDKGETALHIAVKSGRHDIIDLFLEHRANLELTTMQSAATPLHYAATASGSLALVMKLLKAGARYDVKDTEGQTPAALALQANNLHAAIAIINMACGKPKELVREKDMLLQHVENTKDRSSMTNDLIADVFAVTCDPDSTVLVEAIKKNDARLVEMFLEKGADPHRSTAKGLLPIFVAVKFADLRIIRMLVQHGADVNVRGPGNLDTLQVLFKALSARDEDSIVSIVDYLLAKGADGLALYSDGKTLLHRTVSGSTDRAQVVKVLLKNGLELNAQDGEGNTALHLAAHHGLTQSAKRLLDARADTTIVDSAKRTPLFRAVLKQQWPIVRLLACPPAMTSWDAEGSTALHHIARTIPKDDNAWEEIADSAKPFCERGICRSMRDRSGATPLIQAIRSLPEDGLPVVQVLLAAGDKKWNCVGHEDHKRRDALYYAATLGKPAFVEGLLEHDAPLNLEDWTESKRQSKLPAASKHRILELLISANRSRIASKSHEPRSAIGETRIEIIKAGPRTSSALSGYGADCETERKSKPRSAVRKSTSVQHLQISPQQRKPVDPPRAFPAHTSSKQQRFQGLEEGLHGQARRSPTVMKRIEHANQEALQNARRNDKYVEAVRTSPPRQNRPDATANFPPRASSRQQVVKFAPQVSSKLSVATHEVKITPLQKEPEVLPLVPVKDIIVAGNSKTPTRSISNSPESHTALVKPVKVSSLATHVPPRATADEPKPTTSPIPLPNLSTALRTQVTTVTTDPSKQKTLTRSLAATPDVAMSGKPVQPARVDSGVSMKHDSLTKPLPTLDRTKPTLDISTPKSRRQSGDELASWLAISGMLDRL</sequence>
<name>A0A9W8ZAT2_9PLEO</name>
<dbReference type="Gene3D" id="1.25.40.20">
    <property type="entry name" value="Ankyrin repeat-containing domain"/>
    <property type="match status" value="3"/>
</dbReference>
<dbReference type="EMBL" id="JAPEVA010000065">
    <property type="protein sequence ID" value="KAJ4402075.1"/>
    <property type="molecule type" value="Genomic_DNA"/>
</dbReference>
<feature type="repeat" description="ANK" evidence="3">
    <location>
        <begin position="94"/>
        <end position="126"/>
    </location>
</feature>
<dbReference type="InterPro" id="IPR036770">
    <property type="entry name" value="Ankyrin_rpt-contain_sf"/>
</dbReference>